<comment type="caution">
    <text evidence="4">The sequence shown here is derived from an EMBL/GenBank/DDBJ whole genome shotgun (WGS) entry which is preliminary data.</text>
</comment>
<organism evidence="4 5">
    <name type="scientific">Carnobacterium divergens DSM 20623</name>
    <dbReference type="NCBI Taxonomy" id="1449336"/>
    <lineage>
        <taxon>Bacteria</taxon>
        <taxon>Bacillati</taxon>
        <taxon>Bacillota</taxon>
        <taxon>Bacilli</taxon>
        <taxon>Lactobacillales</taxon>
        <taxon>Carnobacteriaceae</taxon>
        <taxon>Carnobacterium</taxon>
    </lineage>
</organism>
<protein>
    <recommendedName>
        <fullName evidence="3">WxL domain-containing protein</fullName>
    </recommendedName>
</protein>
<evidence type="ECO:0000313" key="5">
    <source>
        <dbReference type="Proteomes" id="UP000051658"/>
    </source>
</evidence>
<dbReference type="GeneID" id="89589645"/>
<accession>A0A0R2HZD6</accession>
<dbReference type="EMBL" id="JQBS01000001">
    <property type="protein sequence ID" value="KRN57883.1"/>
    <property type="molecule type" value="Genomic_DNA"/>
</dbReference>
<feature type="compositionally biased region" description="Pro residues" evidence="1">
    <location>
        <begin position="55"/>
        <end position="67"/>
    </location>
</feature>
<reference evidence="4 5" key="1">
    <citation type="journal article" date="2015" name="Genome Announc.">
        <title>Expanding the biotechnology potential of lactobacilli through comparative genomics of 213 strains and associated genera.</title>
        <authorList>
            <person name="Sun Z."/>
            <person name="Harris H.M."/>
            <person name="McCann A."/>
            <person name="Guo C."/>
            <person name="Argimon S."/>
            <person name="Zhang W."/>
            <person name="Yang X."/>
            <person name="Jeffery I.B."/>
            <person name="Cooney J.C."/>
            <person name="Kagawa T.F."/>
            <person name="Liu W."/>
            <person name="Song Y."/>
            <person name="Salvetti E."/>
            <person name="Wrobel A."/>
            <person name="Rasinkangas P."/>
            <person name="Parkhill J."/>
            <person name="Rea M.C."/>
            <person name="O'Sullivan O."/>
            <person name="Ritari J."/>
            <person name="Douillard F.P."/>
            <person name="Paul Ross R."/>
            <person name="Yang R."/>
            <person name="Briner A.E."/>
            <person name="Felis G.E."/>
            <person name="de Vos W.M."/>
            <person name="Barrangou R."/>
            <person name="Klaenhammer T.R."/>
            <person name="Caufield P.W."/>
            <person name="Cui Y."/>
            <person name="Zhang H."/>
            <person name="O'Toole P.W."/>
        </authorList>
    </citation>
    <scope>NUCLEOTIDE SEQUENCE [LARGE SCALE GENOMIC DNA]</scope>
    <source>
        <strain evidence="4 5">DSM 20623</strain>
    </source>
</reference>
<dbReference type="Pfam" id="PF13731">
    <property type="entry name" value="WxL"/>
    <property type="match status" value="1"/>
</dbReference>
<sequence>MKWNKIQKIGFVSAIAVLALGSTNLVSYAAPVFQATDADVGFKTDNDGTTDPLIPVDPDPTKPIQPDPDPKPTKGALRMDVTPSFDFGNNNKIKATEQKYYAKFVTGTKFSETEKTEFENYLQVTDERGGTKGWKVSVSNDGVFTSSTGDKIEGAAITLKDFSVYSGSNIKEPSMFPTVPTTAVTISDNTDHLLLNADTTKQQGYGIWTMPMGSVDHKTTGQGEDGLGTTGKIDETKAGRNPAVELKIPAGQIIQPDKAYKSVLNWNISDNL</sequence>
<feature type="signal peptide" evidence="2">
    <location>
        <begin position="1"/>
        <end position="29"/>
    </location>
</feature>
<evidence type="ECO:0000313" key="4">
    <source>
        <dbReference type="EMBL" id="KRN57883.1"/>
    </source>
</evidence>
<gene>
    <name evidence="4" type="ORF">IV74_GL001138</name>
</gene>
<feature type="region of interest" description="Disordered" evidence="1">
    <location>
        <begin position="219"/>
        <end position="240"/>
    </location>
</feature>
<evidence type="ECO:0000256" key="2">
    <source>
        <dbReference type="SAM" id="SignalP"/>
    </source>
</evidence>
<evidence type="ECO:0000259" key="3">
    <source>
        <dbReference type="Pfam" id="PF13731"/>
    </source>
</evidence>
<feature type="chain" id="PRO_5006418040" description="WxL domain-containing protein" evidence="2">
    <location>
        <begin position="30"/>
        <end position="272"/>
    </location>
</feature>
<name>A0A0R2HZD6_CARDV</name>
<keyword evidence="2" id="KW-0732">Signal</keyword>
<proteinExistence type="predicted"/>
<dbReference type="AlphaFoldDB" id="A0A0R2HZD6"/>
<dbReference type="Proteomes" id="UP000051658">
    <property type="component" value="Unassembled WGS sequence"/>
</dbReference>
<dbReference type="PATRIC" id="fig|1449336.4.peg.1163"/>
<evidence type="ECO:0000256" key="1">
    <source>
        <dbReference type="SAM" id="MobiDB-lite"/>
    </source>
</evidence>
<dbReference type="InterPro" id="IPR027994">
    <property type="entry name" value="WxL_dom"/>
</dbReference>
<feature type="domain" description="WxL" evidence="3">
    <location>
        <begin position="35"/>
        <end position="270"/>
    </location>
</feature>
<dbReference type="RefSeq" id="WP_034568354.1">
    <property type="nucleotide sequence ID" value="NZ_JQBS01000001.1"/>
</dbReference>
<keyword evidence="5" id="KW-1185">Reference proteome</keyword>
<feature type="region of interest" description="Disordered" evidence="1">
    <location>
        <begin position="44"/>
        <end position="75"/>
    </location>
</feature>